<accession>A0A951UKN5</accession>
<dbReference type="Gene3D" id="2.160.10.10">
    <property type="entry name" value="Hexapeptide repeat proteins"/>
    <property type="match status" value="1"/>
</dbReference>
<dbReference type="SUPFAM" id="SSF55239">
    <property type="entry name" value="RuBisCO, small subunit"/>
    <property type="match status" value="3"/>
</dbReference>
<feature type="compositionally biased region" description="Low complexity" evidence="2">
    <location>
        <begin position="455"/>
        <end position="472"/>
    </location>
</feature>
<organism evidence="4 5">
    <name type="scientific">Drouetiella hepatica Uher 2000/2452</name>
    <dbReference type="NCBI Taxonomy" id="904376"/>
    <lineage>
        <taxon>Bacteria</taxon>
        <taxon>Bacillati</taxon>
        <taxon>Cyanobacteriota</taxon>
        <taxon>Cyanophyceae</taxon>
        <taxon>Oculatellales</taxon>
        <taxon>Oculatellaceae</taxon>
        <taxon>Drouetiella</taxon>
    </lineage>
</organism>
<dbReference type="GO" id="GO:0031470">
    <property type="term" value="C:carboxysome"/>
    <property type="evidence" value="ECO:0007669"/>
    <property type="project" value="UniProtKB-ARBA"/>
</dbReference>
<protein>
    <submittedName>
        <fullName evidence="4">Ribulose bisphosphate carboxylase small subunit</fullName>
    </submittedName>
</protein>
<dbReference type="EMBL" id="JAHHHD010000003">
    <property type="protein sequence ID" value="MBW4657771.1"/>
    <property type="molecule type" value="Genomic_DNA"/>
</dbReference>
<evidence type="ECO:0000259" key="3">
    <source>
        <dbReference type="SMART" id="SM00961"/>
    </source>
</evidence>
<feature type="region of interest" description="Disordered" evidence="2">
    <location>
        <begin position="445"/>
        <end position="485"/>
    </location>
</feature>
<dbReference type="InterPro" id="IPR036385">
    <property type="entry name" value="RuBisCO_ssu_sf"/>
</dbReference>
<comment type="caution">
    <text evidence="4">The sequence shown here is derived from an EMBL/GenBank/DDBJ whole genome shotgun (WGS) entry which is preliminary data.</text>
</comment>
<feature type="domain" description="Ribulose bisphosphate carboxylase small subunit" evidence="3">
    <location>
        <begin position="477"/>
        <end position="569"/>
    </location>
</feature>
<dbReference type="SMART" id="SM00961">
    <property type="entry name" value="RuBisCO_small"/>
    <property type="match status" value="3"/>
</dbReference>
<dbReference type="Gene3D" id="3.30.190.10">
    <property type="entry name" value="Ribulose bisphosphate carboxylase, small subunit"/>
    <property type="match status" value="3"/>
</dbReference>
<dbReference type="CDD" id="cd00710">
    <property type="entry name" value="LbH_gamma_CA"/>
    <property type="match status" value="1"/>
</dbReference>
<name>A0A951UKN5_9CYAN</name>
<comment type="similarity">
    <text evidence="1">Belongs to the gamma-class carbonic anhydrase family.</text>
</comment>
<dbReference type="SUPFAM" id="SSF51161">
    <property type="entry name" value="Trimeric LpxA-like enzymes"/>
    <property type="match status" value="1"/>
</dbReference>
<dbReference type="CDD" id="cd00307">
    <property type="entry name" value="RuBisCO_small_like"/>
    <property type="match status" value="3"/>
</dbReference>
<dbReference type="AlphaFoldDB" id="A0A951UKN5"/>
<evidence type="ECO:0000313" key="5">
    <source>
        <dbReference type="Proteomes" id="UP000757435"/>
    </source>
</evidence>
<dbReference type="PANTHER" id="PTHR43360">
    <property type="entry name" value="CARBON DIOXIDE CONCENTRATING MECHANISM PROTEIN CCMM"/>
    <property type="match status" value="1"/>
</dbReference>
<evidence type="ECO:0000313" key="4">
    <source>
        <dbReference type="EMBL" id="MBW4657771.1"/>
    </source>
</evidence>
<feature type="domain" description="Ribulose bisphosphate carboxylase small subunit" evidence="3">
    <location>
        <begin position="230"/>
        <end position="325"/>
    </location>
</feature>
<evidence type="ECO:0000256" key="2">
    <source>
        <dbReference type="SAM" id="MobiDB-lite"/>
    </source>
</evidence>
<dbReference type="Pfam" id="PF00101">
    <property type="entry name" value="RuBisCO_small"/>
    <property type="match status" value="3"/>
</dbReference>
<dbReference type="Proteomes" id="UP000757435">
    <property type="component" value="Unassembled WGS sequence"/>
</dbReference>
<dbReference type="PANTHER" id="PTHR43360:SF1">
    <property type="entry name" value="CARBOXYSOME ASSEMBLY PROTEIN CCMM"/>
    <property type="match status" value="1"/>
</dbReference>
<dbReference type="InterPro" id="IPR052265">
    <property type="entry name" value="Gamma-CA"/>
</dbReference>
<dbReference type="InterPro" id="IPR047223">
    <property type="entry name" value="CA_gamma_LbH"/>
</dbReference>
<proteinExistence type="inferred from homology"/>
<reference evidence="4" key="1">
    <citation type="submission" date="2021-05" db="EMBL/GenBank/DDBJ databases">
        <authorList>
            <person name="Pietrasiak N."/>
            <person name="Ward R."/>
            <person name="Stajich J.E."/>
            <person name="Kurbessoian T."/>
        </authorList>
    </citation>
    <scope>NUCLEOTIDE SEQUENCE</scope>
    <source>
        <strain evidence="4">UHER 2000/2452</strain>
    </source>
</reference>
<feature type="domain" description="Ribulose bisphosphate carboxylase small subunit" evidence="3">
    <location>
        <begin position="352"/>
        <end position="445"/>
    </location>
</feature>
<dbReference type="InterPro" id="IPR000894">
    <property type="entry name" value="RuBisCO_ssu_dom"/>
</dbReference>
<dbReference type="InterPro" id="IPR011004">
    <property type="entry name" value="Trimer_LpxA-like_sf"/>
</dbReference>
<gene>
    <name evidence="4" type="ORF">KME15_03790</name>
</gene>
<dbReference type="GO" id="GO:0043886">
    <property type="term" value="F:structural constituent of carboxysome shell"/>
    <property type="evidence" value="ECO:0007669"/>
    <property type="project" value="UniProtKB-ARBA"/>
</dbReference>
<sequence length="569" mass="60694">MVVSGSAASHTPYASAPNSLMQPKIDQTAHIHSFSSIAGDVAIGANVLVAPGVSMRAEEGGSLYVGEGTNLQDGVVIHGLGQGRVLGDDQHPYSIWIGKNTSITHMALVHGPAFVGDGCFIGFRSTVINARIGDGCIVMMHALIQDVEIAAGKFVPSGSIITSQEQADRLPPVQEADAQFAAHMVGANQALRSGHHQDIAGIAPIRQQLEKVYTADSVNADSVRKTSSSISNSPMITTARLDSAVVAQVRQLLAQGYQIGSEHADKRHFQTSSWYGCTPIQSHREADVFSALEICVAEHPGEYVRIFGIDTKSKRRVSEMMVQRPGGAAAPAPSVKASGGSGGGFSGGFSRGQAAPTNTKLSGEAIAKIRQFVAQGYLIGTEHADKRRFQTSSWTSCSPIRANRESDAIAALESCLIEHAGEYVRFFGIDTKAKQRVSEMIIQRPADKTVTTAPSHSSASSSYSSSKPSSQSANNGSHKQASGKLSAEVVNQVRQLLSQGYRVSAEHADKRHFQTSSWTTCPPIQSSRDTDVLSALESCVNENSGKYVRLVGVDTKTKRRVLELMIQRP</sequence>
<reference evidence="4" key="2">
    <citation type="journal article" date="2022" name="Microbiol. Resour. Announc.">
        <title>Metagenome Sequencing to Explore Phylogenomics of Terrestrial Cyanobacteria.</title>
        <authorList>
            <person name="Ward R.D."/>
            <person name="Stajich J.E."/>
            <person name="Johansen J.R."/>
            <person name="Huntemann M."/>
            <person name="Clum A."/>
            <person name="Foster B."/>
            <person name="Foster B."/>
            <person name="Roux S."/>
            <person name="Palaniappan K."/>
            <person name="Varghese N."/>
            <person name="Mukherjee S."/>
            <person name="Reddy T.B.K."/>
            <person name="Daum C."/>
            <person name="Copeland A."/>
            <person name="Chen I.A."/>
            <person name="Ivanova N.N."/>
            <person name="Kyrpides N.C."/>
            <person name="Shapiro N."/>
            <person name="Eloe-Fadrosh E.A."/>
            <person name="Pietrasiak N."/>
        </authorList>
    </citation>
    <scope>NUCLEOTIDE SEQUENCE</scope>
    <source>
        <strain evidence="4">UHER 2000/2452</strain>
    </source>
</reference>
<evidence type="ECO:0000256" key="1">
    <source>
        <dbReference type="ARBA" id="ARBA00023595"/>
    </source>
</evidence>